<evidence type="ECO:0000313" key="2">
    <source>
        <dbReference type="Proteomes" id="UP001302602"/>
    </source>
</evidence>
<reference evidence="1" key="1">
    <citation type="journal article" date="2023" name="Mol. Phylogenet. Evol.">
        <title>Genome-scale phylogeny and comparative genomics of the fungal order Sordariales.</title>
        <authorList>
            <person name="Hensen N."/>
            <person name="Bonometti L."/>
            <person name="Westerberg I."/>
            <person name="Brannstrom I.O."/>
            <person name="Guillou S."/>
            <person name="Cros-Aarteil S."/>
            <person name="Calhoun S."/>
            <person name="Haridas S."/>
            <person name="Kuo A."/>
            <person name="Mondo S."/>
            <person name="Pangilinan J."/>
            <person name="Riley R."/>
            <person name="LaButti K."/>
            <person name="Andreopoulos B."/>
            <person name="Lipzen A."/>
            <person name="Chen C."/>
            <person name="Yan M."/>
            <person name="Daum C."/>
            <person name="Ng V."/>
            <person name="Clum A."/>
            <person name="Steindorff A."/>
            <person name="Ohm R.A."/>
            <person name="Martin F."/>
            <person name="Silar P."/>
            <person name="Natvig D.O."/>
            <person name="Lalanne C."/>
            <person name="Gautier V."/>
            <person name="Ament-Velasquez S.L."/>
            <person name="Kruys A."/>
            <person name="Hutchinson M.I."/>
            <person name="Powell A.J."/>
            <person name="Barry K."/>
            <person name="Miller A.N."/>
            <person name="Grigoriev I.V."/>
            <person name="Debuchy R."/>
            <person name="Gladieux P."/>
            <person name="Hiltunen Thoren M."/>
            <person name="Johannesson H."/>
        </authorList>
    </citation>
    <scope>NUCLEOTIDE SEQUENCE</scope>
    <source>
        <strain evidence="1">CBS 731.68</strain>
    </source>
</reference>
<dbReference type="AlphaFoldDB" id="A0AAN6TUG5"/>
<evidence type="ECO:0000313" key="1">
    <source>
        <dbReference type="EMBL" id="KAK4120385.1"/>
    </source>
</evidence>
<dbReference type="EMBL" id="MU853239">
    <property type="protein sequence ID" value="KAK4120385.1"/>
    <property type="molecule type" value="Genomic_DNA"/>
</dbReference>
<reference evidence="1" key="2">
    <citation type="submission" date="2023-05" db="EMBL/GenBank/DDBJ databases">
        <authorList>
            <consortium name="Lawrence Berkeley National Laboratory"/>
            <person name="Steindorff A."/>
            <person name="Hensen N."/>
            <person name="Bonometti L."/>
            <person name="Westerberg I."/>
            <person name="Brannstrom I.O."/>
            <person name="Guillou S."/>
            <person name="Cros-Aarteil S."/>
            <person name="Calhoun S."/>
            <person name="Haridas S."/>
            <person name="Kuo A."/>
            <person name="Mondo S."/>
            <person name="Pangilinan J."/>
            <person name="Riley R."/>
            <person name="Labutti K."/>
            <person name="Andreopoulos B."/>
            <person name="Lipzen A."/>
            <person name="Chen C."/>
            <person name="Yanf M."/>
            <person name="Daum C."/>
            <person name="Ng V."/>
            <person name="Clum A."/>
            <person name="Ohm R."/>
            <person name="Martin F."/>
            <person name="Silar P."/>
            <person name="Natvig D."/>
            <person name="Lalanne C."/>
            <person name="Gautier V."/>
            <person name="Ament-Velasquez S.L."/>
            <person name="Kruys A."/>
            <person name="Hutchinson M.I."/>
            <person name="Powell A.J."/>
            <person name="Barry K."/>
            <person name="Miller A.N."/>
            <person name="Grigoriev I.V."/>
            <person name="Debuchy R."/>
            <person name="Gladieux P."/>
            <person name="Thoren M.H."/>
            <person name="Johannesson H."/>
        </authorList>
    </citation>
    <scope>NUCLEOTIDE SEQUENCE</scope>
    <source>
        <strain evidence="1">CBS 731.68</strain>
    </source>
</reference>
<keyword evidence="2" id="KW-1185">Reference proteome</keyword>
<proteinExistence type="predicted"/>
<gene>
    <name evidence="1" type="ORF">N657DRAFT_160776</name>
</gene>
<dbReference type="Proteomes" id="UP001302602">
    <property type="component" value="Unassembled WGS sequence"/>
</dbReference>
<accession>A0AAN6TUG5</accession>
<protein>
    <submittedName>
        <fullName evidence="1">Uncharacterized protein</fullName>
    </submittedName>
</protein>
<dbReference type="RefSeq" id="XP_062644156.1">
    <property type="nucleotide sequence ID" value="XM_062786012.1"/>
</dbReference>
<sequence>MVLHLFGTDGPRASLGKYSRIGKRSRLEGTGGFIPTYALLSEEKSRVLTLFVTVLVSTRPEKTNVAVLVFMLSAGPDGNGNSFKLSL</sequence>
<comment type="caution">
    <text evidence="1">The sequence shown here is derived from an EMBL/GenBank/DDBJ whole genome shotgun (WGS) entry which is preliminary data.</text>
</comment>
<organism evidence="1 2">
    <name type="scientific">Parathielavia appendiculata</name>
    <dbReference type="NCBI Taxonomy" id="2587402"/>
    <lineage>
        <taxon>Eukaryota</taxon>
        <taxon>Fungi</taxon>
        <taxon>Dikarya</taxon>
        <taxon>Ascomycota</taxon>
        <taxon>Pezizomycotina</taxon>
        <taxon>Sordariomycetes</taxon>
        <taxon>Sordariomycetidae</taxon>
        <taxon>Sordariales</taxon>
        <taxon>Chaetomiaceae</taxon>
        <taxon>Parathielavia</taxon>
    </lineage>
</organism>
<name>A0AAN6TUG5_9PEZI</name>
<dbReference type="GeneID" id="87822778"/>